<sequence length="177" mass="19024">MAALPPTLCSARSIAHTIADSQHVLGASPVHSWADKTRSGHAFRLSPAQACQPGSTDLTDHTRRGTRFRPTPTTLNMDLMHMGMDMDDDLGMDIGSEALALTSSQDSISSATSSTTNSPHAPRLSRHYTIQSTVAEAQAYGYEVAEASLARPYTRGLAYALTDSPARHLRSAHLHRA</sequence>
<evidence type="ECO:0000256" key="1">
    <source>
        <dbReference type="SAM" id="MobiDB-lite"/>
    </source>
</evidence>
<organism evidence="2 3">
    <name type="scientific">Monosiga brevicollis</name>
    <name type="common">Choanoflagellate</name>
    <dbReference type="NCBI Taxonomy" id="81824"/>
    <lineage>
        <taxon>Eukaryota</taxon>
        <taxon>Choanoflagellata</taxon>
        <taxon>Craspedida</taxon>
        <taxon>Salpingoecidae</taxon>
        <taxon>Monosiga</taxon>
    </lineage>
</organism>
<dbReference type="KEGG" id="mbr:MONBRDRAFT_37758"/>
<evidence type="ECO:0000313" key="3">
    <source>
        <dbReference type="Proteomes" id="UP000001357"/>
    </source>
</evidence>
<evidence type="ECO:0000313" key="2">
    <source>
        <dbReference type="EMBL" id="EDQ87870.1"/>
    </source>
</evidence>
<keyword evidence="3" id="KW-1185">Reference proteome</keyword>
<dbReference type="AlphaFoldDB" id="A9V3U9"/>
<feature type="compositionally biased region" description="Low complexity" evidence="1">
    <location>
        <begin position="103"/>
        <end position="118"/>
    </location>
</feature>
<dbReference type="EMBL" id="CH991557">
    <property type="protein sequence ID" value="EDQ87870.1"/>
    <property type="molecule type" value="Genomic_DNA"/>
</dbReference>
<dbReference type="Proteomes" id="UP000001357">
    <property type="component" value="Unassembled WGS sequence"/>
</dbReference>
<feature type="region of interest" description="Disordered" evidence="1">
    <location>
        <begin position="103"/>
        <end position="124"/>
    </location>
</feature>
<reference evidence="2 3" key="1">
    <citation type="journal article" date="2008" name="Nature">
        <title>The genome of the choanoflagellate Monosiga brevicollis and the origin of metazoans.</title>
        <authorList>
            <consortium name="JGI Sequencing"/>
            <person name="King N."/>
            <person name="Westbrook M.J."/>
            <person name="Young S.L."/>
            <person name="Kuo A."/>
            <person name="Abedin M."/>
            <person name="Chapman J."/>
            <person name="Fairclough S."/>
            <person name="Hellsten U."/>
            <person name="Isogai Y."/>
            <person name="Letunic I."/>
            <person name="Marr M."/>
            <person name="Pincus D."/>
            <person name="Putnam N."/>
            <person name="Rokas A."/>
            <person name="Wright K.J."/>
            <person name="Zuzow R."/>
            <person name="Dirks W."/>
            <person name="Good M."/>
            <person name="Goodstein D."/>
            <person name="Lemons D."/>
            <person name="Li W."/>
            <person name="Lyons J.B."/>
            <person name="Morris A."/>
            <person name="Nichols S."/>
            <person name="Richter D.J."/>
            <person name="Salamov A."/>
            <person name="Bork P."/>
            <person name="Lim W.A."/>
            <person name="Manning G."/>
            <person name="Miller W.T."/>
            <person name="McGinnis W."/>
            <person name="Shapiro H."/>
            <person name="Tjian R."/>
            <person name="Grigoriev I.V."/>
            <person name="Rokhsar D."/>
        </authorList>
    </citation>
    <scope>NUCLEOTIDE SEQUENCE [LARGE SCALE GENOMIC DNA]</scope>
    <source>
        <strain evidence="3">MX1 / ATCC 50154</strain>
    </source>
</reference>
<accession>A9V3U9</accession>
<dbReference type="RefSeq" id="XP_001747403.1">
    <property type="nucleotide sequence ID" value="XM_001747351.1"/>
</dbReference>
<dbReference type="GeneID" id="5892649"/>
<proteinExistence type="predicted"/>
<dbReference type="InParanoid" id="A9V3U9"/>
<name>A9V3U9_MONBE</name>
<gene>
    <name evidence="2" type="ORF">MONBRDRAFT_37758</name>
</gene>
<protein>
    <submittedName>
        <fullName evidence="2">Uncharacterized protein</fullName>
    </submittedName>
</protein>